<evidence type="ECO:0000313" key="4">
    <source>
        <dbReference type="Proteomes" id="UP000215914"/>
    </source>
</evidence>
<feature type="signal peptide" evidence="1">
    <location>
        <begin position="1"/>
        <end position="25"/>
    </location>
</feature>
<evidence type="ECO:0000256" key="1">
    <source>
        <dbReference type="SAM" id="SignalP"/>
    </source>
</evidence>
<feature type="chain" id="PRO_5013100825" description="Knottin, scorpion toxin-like protein" evidence="1">
    <location>
        <begin position="26"/>
        <end position="88"/>
    </location>
</feature>
<evidence type="ECO:0008006" key="5">
    <source>
        <dbReference type="Google" id="ProtNLM"/>
    </source>
</evidence>
<dbReference type="InParanoid" id="A0A251TMQ8"/>
<organism evidence="3 4">
    <name type="scientific">Helianthus annuus</name>
    <name type="common">Common sunflower</name>
    <dbReference type="NCBI Taxonomy" id="4232"/>
    <lineage>
        <taxon>Eukaryota</taxon>
        <taxon>Viridiplantae</taxon>
        <taxon>Streptophyta</taxon>
        <taxon>Embryophyta</taxon>
        <taxon>Tracheophyta</taxon>
        <taxon>Spermatophyta</taxon>
        <taxon>Magnoliopsida</taxon>
        <taxon>eudicotyledons</taxon>
        <taxon>Gunneridae</taxon>
        <taxon>Pentapetalae</taxon>
        <taxon>asterids</taxon>
        <taxon>campanulids</taxon>
        <taxon>Asterales</taxon>
        <taxon>Asteraceae</taxon>
        <taxon>Asteroideae</taxon>
        <taxon>Heliantheae alliance</taxon>
        <taxon>Heliantheae</taxon>
        <taxon>Helianthus</taxon>
    </lineage>
</organism>
<keyword evidence="4" id="KW-1185">Reference proteome</keyword>
<dbReference type="EMBL" id="CM007899">
    <property type="protein sequence ID" value="OTG12184.1"/>
    <property type="molecule type" value="Genomic_DNA"/>
</dbReference>
<dbReference type="Gramene" id="mRNA:HanXRQr2_Chr10g0452511">
    <property type="protein sequence ID" value="mRNA:HanXRQr2_Chr10g0452511"/>
    <property type="gene ID" value="HanXRQr2_Chr10g0452511"/>
</dbReference>
<reference evidence="3" key="2">
    <citation type="submission" date="2017-02" db="EMBL/GenBank/DDBJ databases">
        <title>Sunflower complete genome.</title>
        <authorList>
            <person name="Langlade N."/>
            <person name="Munos S."/>
        </authorList>
    </citation>
    <scope>NUCLEOTIDE SEQUENCE [LARGE SCALE GENOMIC DNA]</scope>
    <source>
        <tissue evidence="3">Leaves</tissue>
    </source>
</reference>
<name>A0A251TMQ8_HELAN</name>
<proteinExistence type="predicted"/>
<sequence>MTRSSLIFNMFLLSLMITGMELVIAQHFCTDTHFLFPCEKYGCSHLCVILYGYRSFGECKNPLRCRCYFHCPEHKHYDSSSLPPPLQS</sequence>
<reference evidence="2" key="3">
    <citation type="submission" date="2020-06" db="EMBL/GenBank/DDBJ databases">
        <title>Helianthus annuus Genome sequencing and assembly Release 2.</title>
        <authorList>
            <person name="Gouzy J."/>
            <person name="Langlade N."/>
            <person name="Munos S."/>
        </authorList>
    </citation>
    <scope>NUCLEOTIDE SEQUENCE</scope>
    <source>
        <tissue evidence="2">Leaves</tissue>
    </source>
</reference>
<accession>A0A251TMQ8</accession>
<dbReference type="EMBL" id="MNCJ02000325">
    <property type="protein sequence ID" value="KAF5787417.1"/>
    <property type="molecule type" value="Genomic_DNA"/>
</dbReference>
<evidence type="ECO:0000313" key="3">
    <source>
        <dbReference type="EMBL" id="OTG12184.1"/>
    </source>
</evidence>
<protein>
    <recommendedName>
        <fullName evidence="5">Knottin, scorpion toxin-like protein</fullName>
    </recommendedName>
</protein>
<keyword evidence="1" id="KW-0732">Signal</keyword>
<gene>
    <name evidence="3" type="ORF">HannXRQ_Chr10g0306911</name>
    <name evidence="2" type="ORF">HanXRQr2_Chr10g0452511</name>
</gene>
<dbReference type="OMA" id="MITGMEL"/>
<dbReference type="Proteomes" id="UP000215914">
    <property type="component" value="Chromosome 10"/>
</dbReference>
<evidence type="ECO:0000313" key="2">
    <source>
        <dbReference type="EMBL" id="KAF5787417.1"/>
    </source>
</evidence>
<reference evidence="2 4" key="1">
    <citation type="journal article" date="2017" name="Nature">
        <title>The sunflower genome provides insights into oil metabolism, flowering and Asterid evolution.</title>
        <authorList>
            <person name="Badouin H."/>
            <person name="Gouzy J."/>
            <person name="Grassa C.J."/>
            <person name="Murat F."/>
            <person name="Staton S.E."/>
            <person name="Cottret L."/>
            <person name="Lelandais-Briere C."/>
            <person name="Owens G.L."/>
            <person name="Carrere S."/>
            <person name="Mayjonade B."/>
            <person name="Legrand L."/>
            <person name="Gill N."/>
            <person name="Kane N.C."/>
            <person name="Bowers J.E."/>
            <person name="Hubner S."/>
            <person name="Bellec A."/>
            <person name="Berard A."/>
            <person name="Berges H."/>
            <person name="Blanchet N."/>
            <person name="Boniface M.C."/>
            <person name="Brunel D."/>
            <person name="Catrice O."/>
            <person name="Chaidir N."/>
            <person name="Claudel C."/>
            <person name="Donnadieu C."/>
            <person name="Faraut T."/>
            <person name="Fievet G."/>
            <person name="Helmstetter N."/>
            <person name="King M."/>
            <person name="Knapp S.J."/>
            <person name="Lai Z."/>
            <person name="Le Paslier M.C."/>
            <person name="Lippi Y."/>
            <person name="Lorenzon L."/>
            <person name="Mandel J.R."/>
            <person name="Marage G."/>
            <person name="Marchand G."/>
            <person name="Marquand E."/>
            <person name="Bret-Mestries E."/>
            <person name="Morien E."/>
            <person name="Nambeesan S."/>
            <person name="Nguyen T."/>
            <person name="Pegot-Espagnet P."/>
            <person name="Pouilly N."/>
            <person name="Raftis F."/>
            <person name="Sallet E."/>
            <person name="Schiex T."/>
            <person name="Thomas J."/>
            <person name="Vandecasteele C."/>
            <person name="Vares D."/>
            <person name="Vear F."/>
            <person name="Vautrin S."/>
            <person name="Crespi M."/>
            <person name="Mangin B."/>
            <person name="Burke J.M."/>
            <person name="Salse J."/>
            <person name="Munos S."/>
            <person name="Vincourt P."/>
            <person name="Rieseberg L.H."/>
            <person name="Langlade N.B."/>
        </authorList>
    </citation>
    <scope>NUCLEOTIDE SEQUENCE [LARGE SCALE GENOMIC DNA]</scope>
    <source>
        <strain evidence="4">cv. SF193</strain>
        <tissue evidence="2">Leaves</tissue>
    </source>
</reference>
<dbReference type="AlphaFoldDB" id="A0A251TMQ8"/>